<gene>
    <name evidence="2" type="ORF">VSP9026_01377</name>
    <name evidence="1" type="ORF">Vspart_00192</name>
</gene>
<reference evidence="1 4" key="3">
    <citation type="journal article" date="2020" name="J. Nat. Prod.">
        <title>Genomics-Metabolomics Profiling Disclosed Marine Vibrio spartinae 3.6 as a Producer of a New Branched Side Chain Prodigiosin.</title>
        <authorList>
            <person name="Vitale G.A."/>
            <person name="Sciarretta M."/>
            <person name="Palma Esposito F."/>
            <person name="January G.G."/>
            <person name="Giaccio M."/>
            <person name="Bunk B."/>
            <person name="Sproer C."/>
            <person name="Bajerski F."/>
            <person name="Power D."/>
            <person name="Festa C."/>
            <person name="Monti M.C."/>
            <person name="D'Auria M.V."/>
            <person name="de Pascale D."/>
        </authorList>
    </citation>
    <scope>NUCLEOTIDE SEQUENCE [LARGE SCALE GENOMIC DNA]</scope>
    <source>
        <strain evidence="1 4">3.6</strain>
    </source>
</reference>
<evidence type="ECO:0000313" key="3">
    <source>
        <dbReference type="Proteomes" id="UP000184774"/>
    </source>
</evidence>
<dbReference type="OrthoDB" id="19542at2"/>
<proteinExistence type="predicted"/>
<accession>A0A1N6M2W1</accession>
<dbReference type="Pfam" id="PF06082">
    <property type="entry name" value="YjbH"/>
    <property type="match status" value="1"/>
</dbReference>
<reference evidence="2 3" key="1">
    <citation type="submission" date="2016-12" db="EMBL/GenBank/DDBJ databases">
        <authorList>
            <person name="Song W.-J."/>
            <person name="Kurnit D.M."/>
        </authorList>
    </citation>
    <scope>NUCLEOTIDE SEQUENCE [LARGE SCALE GENOMIC DNA]</scope>
    <source>
        <strain evidence="2 3">CECT 9026</strain>
    </source>
</reference>
<protein>
    <recommendedName>
        <fullName evidence="5">Bacterial lipoprotein (DUF940)</fullName>
    </recommendedName>
</protein>
<name>A0A1N6M2W1_9VIBR</name>
<keyword evidence="4" id="KW-1185">Reference proteome</keyword>
<sequence length="736" mass="82325">MMKHLSGSLNWPPYASMTIATIVFGLTSLNTYSDEFSPPSLTHSQSDFGGVGLIQMPSGRVMPEGALELNVTNNDDYIYYSLSLQLFPWLETTIRYTQIHDLLYSNDASFSGDTKYTDKSADVKLSLVDESFWLPQIAVGFRDIGGTGLFDGEYIAANKQFGPLDFTLGVGWGYLGNRGNLSGDNQTSADCGRSTGYQGTTGSISLDSMFTGCASLYGGIEYQTPFDPLVFKLEYDGNNYQSDFPVTQGKKAMPVSTPWNIGLVYSFTDWARLRLSYERGNTFTAGISLNTNLATLRPVWIDEPRPDYHPQTKKSTLSKEEWQQLVADIQKIAGYQQASLRQDQANKTVTLTGTQQKYRHKKEAEERAALLIANSGVDADTYKIVETANGQPLTETQINAYAFERVARNDYPGADFDDAKTTNQPSVISGEVTAQGSKNWQFGFTPALQQSFGGSENFYLYAIGVKANGSYRMGQHFILSSSLYGNITDNYDEYKYTVPPDGTDLKRVRTLARQYYDHTFRMDSLQLTYLDHYGDNFYGQAYGGYLESMFAGAGGEVIYRPLNQNWAFGIDGNYVKQRDPDSVLGLYKEEQHFDAQTARYYRVQTGTFTGHATLYWQPQFWSLFNNTLLKISAGQYLTEDKGVTVDFSKQFDSGVIAGVFAAKTNLSASEYGEGSFTKGIYISIPLDLMTIKPSVNRANISWLPLMRDGGQKLNRQYELYNMTDARSPWFTKSITE</sequence>
<evidence type="ECO:0000313" key="2">
    <source>
        <dbReference type="EMBL" id="SIO93707.1"/>
    </source>
</evidence>
<dbReference type="Proteomes" id="UP000184774">
    <property type="component" value="Unassembled WGS sequence"/>
</dbReference>
<organism evidence="2 3">
    <name type="scientific">Vibrio spartinae</name>
    <dbReference type="NCBI Taxonomy" id="1918945"/>
    <lineage>
        <taxon>Bacteria</taxon>
        <taxon>Pseudomonadati</taxon>
        <taxon>Pseudomonadota</taxon>
        <taxon>Gammaproteobacteria</taxon>
        <taxon>Vibrionales</taxon>
        <taxon>Vibrionaceae</taxon>
        <taxon>Vibrio</taxon>
    </lineage>
</organism>
<dbReference type="Proteomes" id="UP000515264">
    <property type="component" value="Chromosome 1"/>
</dbReference>
<dbReference type="AlphaFoldDB" id="A0A1N6M2W1"/>
<dbReference type="InterPro" id="IPR010344">
    <property type="entry name" value="YbjH"/>
</dbReference>
<evidence type="ECO:0008006" key="5">
    <source>
        <dbReference type="Google" id="ProtNLM"/>
    </source>
</evidence>
<dbReference type="EMBL" id="FSSB01000009">
    <property type="protein sequence ID" value="SIO93707.1"/>
    <property type="molecule type" value="Genomic_DNA"/>
</dbReference>
<evidence type="ECO:0000313" key="4">
    <source>
        <dbReference type="Proteomes" id="UP000515264"/>
    </source>
</evidence>
<dbReference type="EMBL" id="CP046268">
    <property type="protein sequence ID" value="QMV12987.1"/>
    <property type="molecule type" value="Genomic_DNA"/>
</dbReference>
<reference evidence="1" key="2">
    <citation type="submission" date="2019-11" db="EMBL/GenBank/DDBJ databases">
        <authorList>
            <person name="January G."/>
            <person name="Bunk B."/>
        </authorList>
    </citation>
    <scope>NUCLEOTIDE SEQUENCE</scope>
    <source>
        <strain evidence="1">3.6</strain>
    </source>
</reference>
<evidence type="ECO:0000313" key="1">
    <source>
        <dbReference type="EMBL" id="QMV12987.1"/>
    </source>
</evidence>